<dbReference type="GO" id="GO:0005886">
    <property type="term" value="C:plasma membrane"/>
    <property type="evidence" value="ECO:0007669"/>
    <property type="project" value="TreeGrafter"/>
</dbReference>
<sequence length="558" mass="60572">MKEKFRNLKIGKKLLLAFGAIIIMYVLTVVIALFNIRTLAERMDRLYNEPFANVQTSQNAMANLQKVSKNLSLLAGTENLVDKDTYLQDTKETVKEVEAGMEALATGYVSGPEKVEELKGLFSQLKSPRDAMLAAIEENRREDALNIYTGEYAPQVAKVMTCLGEVVELSAEDAHKSLLEAKRISRQILTLLIIMAAVILLITVVLWLTITKSIQRPVNEIKKAANTIANGQLKTELTYQSKDELGQLADDIRDTASALNLYVSEIRKGLVELGSGRLNYRPPISFKGDFIAISEGMNEIGELLRESIVQIGNSAEQVFGGAEQIANGAQVLAQGASEQASSIEELAVSINDIADGVRDNADGAVKSSELADSVGNYLMESNEQMMNLMEYNRQIKKNSVEITGIVKEIEDIAFQTNILALNAAVEAARAGEAGKGFSVVAGEVRRLASKTSSASRLTSELSEKNKEAVDAGMEAANDTAKTLKKSVDGAQEVNRMVSKISQASVQQAEAISQIRKTVELISDIVQGNSATSEESAAASEELSAQAQILKELVERFEV</sequence>
<keyword evidence="3" id="KW-0807">Transducer</keyword>
<dbReference type="InterPro" id="IPR004089">
    <property type="entry name" value="MCPsignal_dom"/>
</dbReference>
<evidence type="ECO:0000256" key="2">
    <source>
        <dbReference type="ARBA" id="ARBA00029447"/>
    </source>
</evidence>
<organism evidence="7 8">
    <name type="scientific">Lactonifactor longoviformis DSM 17459</name>
    <dbReference type="NCBI Taxonomy" id="1122155"/>
    <lineage>
        <taxon>Bacteria</taxon>
        <taxon>Bacillati</taxon>
        <taxon>Bacillota</taxon>
        <taxon>Clostridia</taxon>
        <taxon>Eubacteriales</taxon>
        <taxon>Clostridiaceae</taxon>
        <taxon>Lactonifactor</taxon>
    </lineage>
</organism>
<dbReference type="Gene3D" id="6.10.340.10">
    <property type="match status" value="1"/>
</dbReference>
<dbReference type="SMART" id="SM00304">
    <property type="entry name" value="HAMP"/>
    <property type="match status" value="1"/>
</dbReference>
<dbReference type="SUPFAM" id="SSF58104">
    <property type="entry name" value="Methyl-accepting chemotaxis protein (MCP) signaling domain"/>
    <property type="match status" value="1"/>
</dbReference>
<evidence type="ECO:0000256" key="4">
    <source>
        <dbReference type="SAM" id="Phobius"/>
    </source>
</evidence>
<dbReference type="GO" id="GO:0006935">
    <property type="term" value="P:chemotaxis"/>
    <property type="evidence" value="ECO:0007669"/>
    <property type="project" value="UniProtKB-KW"/>
</dbReference>
<dbReference type="GO" id="GO:0007165">
    <property type="term" value="P:signal transduction"/>
    <property type="evidence" value="ECO:0007669"/>
    <property type="project" value="UniProtKB-KW"/>
</dbReference>
<dbReference type="RefSeq" id="WP_072848840.1">
    <property type="nucleotide sequence ID" value="NZ_FQVI01000002.1"/>
</dbReference>
<evidence type="ECO:0000259" key="5">
    <source>
        <dbReference type="PROSITE" id="PS50111"/>
    </source>
</evidence>
<feature type="domain" description="Methyl-accepting transducer" evidence="5">
    <location>
        <begin position="314"/>
        <end position="543"/>
    </location>
</feature>
<dbReference type="PANTHER" id="PTHR43531:SF11">
    <property type="entry name" value="METHYL-ACCEPTING CHEMOTAXIS PROTEIN 3"/>
    <property type="match status" value="1"/>
</dbReference>
<dbReference type="InterPro" id="IPR051310">
    <property type="entry name" value="MCP_chemotaxis"/>
</dbReference>
<dbReference type="PROSITE" id="PS50885">
    <property type="entry name" value="HAMP"/>
    <property type="match status" value="1"/>
</dbReference>
<dbReference type="Pfam" id="PF12729">
    <property type="entry name" value="4HB_MCP_1"/>
    <property type="match status" value="1"/>
</dbReference>
<dbReference type="Pfam" id="PF00015">
    <property type="entry name" value="MCPsignal"/>
    <property type="match status" value="1"/>
</dbReference>
<dbReference type="InterPro" id="IPR004090">
    <property type="entry name" value="Chemotax_Me-accpt_rcpt"/>
</dbReference>
<name>A0A1M4TRE1_9CLOT</name>
<feature type="transmembrane region" description="Helical" evidence="4">
    <location>
        <begin position="188"/>
        <end position="210"/>
    </location>
</feature>
<comment type="similarity">
    <text evidence="2">Belongs to the methyl-accepting chemotaxis (MCP) protein family.</text>
</comment>
<dbReference type="SMART" id="SM00283">
    <property type="entry name" value="MA"/>
    <property type="match status" value="1"/>
</dbReference>
<dbReference type="PROSITE" id="PS50111">
    <property type="entry name" value="CHEMOTAXIS_TRANSDUC_2"/>
    <property type="match status" value="1"/>
</dbReference>
<dbReference type="Proteomes" id="UP000184245">
    <property type="component" value="Unassembled WGS sequence"/>
</dbReference>
<gene>
    <name evidence="7" type="ORF">SAMN02745158_00557</name>
</gene>
<dbReference type="CDD" id="cd06225">
    <property type="entry name" value="HAMP"/>
    <property type="match status" value="1"/>
</dbReference>
<dbReference type="GO" id="GO:0004888">
    <property type="term" value="F:transmembrane signaling receptor activity"/>
    <property type="evidence" value="ECO:0007669"/>
    <property type="project" value="InterPro"/>
</dbReference>
<dbReference type="PANTHER" id="PTHR43531">
    <property type="entry name" value="PROTEIN ICFG"/>
    <property type="match status" value="1"/>
</dbReference>
<keyword evidence="8" id="KW-1185">Reference proteome</keyword>
<evidence type="ECO:0000256" key="1">
    <source>
        <dbReference type="ARBA" id="ARBA00022500"/>
    </source>
</evidence>
<dbReference type="EMBL" id="FQVI01000002">
    <property type="protein sequence ID" value="SHE47032.1"/>
    <property type="molecule type" value="Genomic_DNA"/>
</dbReference>
<keyword evidence="4" id="KW-0812">Transmembrane</keyword>
<reference evidence="7 8" key="1">
    <citation type="submission" date="2016-11" db="EMBL/GenBank/DDBJ databases">
        <authorList>
            <person name="Jaros S."/>
            <person name="Januszkiewicz K."/>
            <person name="Wedrychowicz H."/>
        </authorList>
    </citation>
    <scope>NUCLEOTIDE SEQUENCE [LARGE SCALE GENOMIC DNA]</scope>
    <source>
        <strain evidence="7 8">DSM 17459</strain>
    </source>
</reference>
<dbReference type="AlphaFoldDB" id="A0A1M4TRE1"/>
<evidence type="ECO:0000259" key="6">
    <source>
        <dbReference type="PROSITE" id="PS50885"/>
    </source>
</evidence>
<feature type="transmembrane region" description="Helical" evidence="4">
    <location>
        <begin position="14"/>
        <end position="36"/>
    </location>
</feature>
<dbReference type="Pfam" id="PF00672">
    <property type="entry name" value="HAMP"/>
    <property type="match status" value="1"/>
</dbReference>
<keyword evidence="4" id="KW-1133">Transmembrane helix</keyword>
<dbReference type="PRINTS" id="PR00260">
    <property type="entry name" value="CHEMTRNSDUCR"/>
</dbReference>
<dbReference type="STRING" id="1122155.SAMN02745158_00557"/>
<keyword evidence="1" id="KW-0145">Chemotaxis</keyword>
<evidence type="ECO:0000313" key="8">
    <source>
        <dbReference type="Proteomes" id="UP000184245"/>
    </source>
</evidence>
<feature type="domain" description="HAMP" evidence="6">
    <location>
        <begin position="212"/>
        <end position="264"/>
    </location>
</feature>
<proteinExistence type="inferred from homology"/>
<dbReference type="InterPro" id="IPR024478">
    <property type="entry name" value="HlyB_4HB_MCP"/>
</dbReference>
<dbReference type="InterPro" id="IPR003660">
    <property type="entry name" value="HAMP_dom"/>
</dbReference>
<dbReference type="OrthoDB" id="9814363at2"/>
<dbReference type="Gene3D" id="1.10.287.950">
    <property type="entry name" value="Methyl-accepting chemotaxis protein"/>
    <property type="match status" value="1"/>
</dbReference>
<accession>A0A1M4TRE1</accession>
<keyword evidence="4" id="KW-0472">Membrane</keyword>
<evidence type="ECO:0000256" key="3">
    <source>
        <dbReference type="PROSITE-ProRule" id="PRU00284"/>
    </source>
</evidence>
<evidence type="ECO:0000313" key="7">
    <source>
        <dbReference type="EMBL" id="SHE47032.1"/>
    </source>
</evidence>
<protein>
    <submittedName>
        <fullName evidence="7">Methyl-accepting chemotaxis protein</fullName>
    </submittedName>
</protein>